<keyword evidence="2" id="KW-1185">Reference proteome</keyword>
<evidence type="ECO:0000313" key="1">
    <source>
        <dbReference type="EMBL" id="RCJ29064.1"/>
    </source>
</evidence>
<organism evidence="1 2">
    <name type="scientific">Nostoc minutum NIES-26</name>
    <dbReference type="NCBI Taxonomy" id="1844469"/>
    <lineage>
        <taxon>Bacteria</taxon>
        <taxon>Bacillati</taxon>
        <taxon>Cyanobacteriota</taxon>
        <taxon>Cyanophyceae</taxon>
        <taxon>Nostocales</taxon>
        <taxon>Nostocaceae</taxon>
        <taxon>Nostoc</taxon>
    </lineage>
</organism>
<dbReference type="Proteomes" id="UP000252107">
    <property type="component" value="Unassembled WGS sequence"/>
</dbReference>
<gene>
    <name evidence="1" type="ORF">A6770_01340</name>
</gene>
<name>A0A367R0I7_9NOSO</name>
<sequence>MLNDWGLRTRDWGVGKSFPILSIQYPIPSPQYLALIIGNKTGKLPTASIIEFDLLFNANTDNQL</sequence>
<reference evidence="1" key="1">
    <citation type="submission" date="2016-04" db="EMBL/GenBank/DDBJ databases">
        <authorList>
            <person name="Tabuchi Yagui T.R."/>
        </authorList>
    </citation>
    <scope>NUCLEOTIDE SEQUENCE [LARGE SCALE GENOMIC DNA]</scope>
    <source>
        <strain evidence="1">NIES-26</strain>
    </source>
</reference>
<accession>A0A367R0I7</accession>
<dbReference type="EMBL" id="LXQD01000295">
    <property type="protein sequence ID" value="RCJ29064.1"/>
    <property type="molecule type" value="Genomic_DNA"/>
</dbReference>
<comment type="caution">
    <text evidence="1">The sequence shown here is derived from an EMBL/GenBank/DDBJ whole genome shotgun (WGS) entry which is preliminary data.</text>
</comment>
<proteinExistence type="predicted"/>
<evidence type="ECO:0000313" key="2">
    <source>
        <dbReference type="Proteomes" id="UP000252107"/>
    </source>
</evidence>
<protein>
    <submittedName>
        <fullName evidence="1">Uncharacterized protein</fullName>
    </submittedName>
</protein>
<dbReference type="AlphaFoldDB" id="A0A367R0I7"/>